<feature type="compositionally biased region" description="Low complexity" evidence="1">
    <location>
        <begin position="12"/>
        <end position="23"/>
    </location>
</feature>
<name>B7P9L9_IXOSC</name>
<keyword evidence="4" id="KW-1185">Reference proteome</keyword>
<organism>
    <name type="scientific">Ixodes scapularis</name>
    <name type="common">Black-legged tick</name>
    <name type="synonym">Deer tick</name>
    <dbReference type="NCBI Taxonomy" id="6945"/>
    <lineage>
        <taxon>Eukaryota</taxon>
        <taxon>Metazoa</taxon>
        <taxon>Ecdysozoa</taxon>
        <taxon>Arthropoda</taxon>
        <taxon>Chelicerata</taxon>
        <taxon>Arachnida</taxon>
        <taxon>Acari</taxon>
        <taxon>Parasitiformes</taxon>
        <taxon>Ixodida</taxon>
        <taxon>Ixodoidea</taxon>
        <taxon>Ixodidae</taxon>
        <taxon>Ixodinae</taxon>
        <taxon>Ixodes</taxon>
    </lineage>
</organism>
<dbReference type="OrthoDB" id="275301at2759"/>
<gene>
    <name evidence="2" type="ORF">IscW_ISCW002206</name>
</gene>
<feature type="region of interest" description="Disordered" evidence="1">
    <location>
        <begin position="1"/>
        <end position="40"/>
    </location>
</feature>
<dbReference type="EMBL" id="DS664952">
    <property type="protein sequence ID" value="EEC03291.1"/>
    <property type="molecule type" value="Genomic_DNA"/>
</dbReference>
<dbReference type="STRING" id="6945.B7P9L9"/>
<dbReference type="VEuPathDB" id="VectorBase:ISCW002206"/>
<dbReference type="VEuPathDB" id="VectorBase:ISCI002206"/>
<dbReference type="AlphaFoldDB" id="B7P9L9"/>
<dbReference type="VEuPathDB" id="VectorBase:ISCP_017366"/>
<evidence type="ECO:0000313" key="4">
    <source>
        <dbReference type="Proteomes" id="UP000001555"/>
    </source>
</evidence>
<dbReference type="EMBL" id="ABJB010479835">
    <property type="status" value="NOT_ANNOTATED_CDS"/>
    <property type="molecule type" value="Genomic_DNA"/>
</dbReference>
<proteinExistence type="predicted"/>
<protein>
    <submittedName>
        <fullName evidence="2 3">Uncharacterized protein</fullName>
    </submittedName>
</protein>
<evidence type="ECO:0000256" key="1">
    <source>
        <dbReference type="SAM" id="MobiDB-lite"/>
    </source>
</evidence>
<dbReference type="Proteomes" id="UP000001555">
    <property type="component" value="Unassembled WGS sequence"/>
</dbReference>
<dbReference type="EnsemblMetazoa" id="ISCW002206-RA">
    <property type="protein sequence ID" value="ISCW002206-PA"/>
    <property type="gene ID" value="ISCW002206"/>
</dbReference>
<reference evidence="3" key="2">
    <citation type="submission" date="2020-05" db="UniProtKB">
        <authorList>
            <consortium name="EnsemblMetazoa"/>
        </authorList>
    </citation>
    <scope>IDENTIFICATION</scope>
    <source>
        <strain evidence="3">wikel</strain>
    </source>
</reference>
<accession>B7P9L9</accession>
<dbReference type="EMBL" id="ABJB010449845">
    <property type="status" value="NOT_ANNOTATED_CDS"/>
    <property type="molecule type" value="Genomic_DNA"/>
</dbReference>
<dbReference type="EMBL" id="ABJB010414794">
    <property type="status" value="NOT_ANNOTATED_CDS"/>
    <property type="molecule type" value="Genomic_DNA"/>
</dbReference>
<evidence type="ECO:0000313" key="3">
    <source>
        <dbReference type="EnsemblMetazoa" id="ISCW002206-PA"/>
    </source>
</evidence>
<dbReference type="HOGENOM" id="CLU_2348972_0_0_1"/>
<dbReference type="InParanoid" id="B7P9L9"/>
<reference evidence="2 4" key="1">
    <citation type="submission" date="2008-03" db="EMBL/GenBank/DDBJ databases">
        <title>Annotation of Ixodes scapularis.</title>
        <authorList>
            <consortium name="Ixodes scapularis Genome Project Consortium"/>
            <person name="Caler E."/>
            <person name="Hannick L.I."/>
            <person name="Bidwell S."/>
            <person name="Joardar V."/>
            <person name="Thiagarajan M."/>
            <person name="Amedeo P."/>
            <person name="Galinsky K.J."/>
            <person name="Schobel S."/>
            <person name="Inman J."/>
            <person name="Hostetler J."/>
            <person name="Miller J."/>
            <person name="Hammond M."/>
            <person name="Megy K."/>
            <person name="Lawson D."/>
            <person name="Kodira C."/>
            <person name="Sutton G."/>
            <person name="Meyer J."/>
            <person name="Hill C.A."/>
            <person name="Birren B."/>
            <person name="Nene V."/>
            <person name="Collins F."/>
            <person name="Alarcon-Chaidez F."/>
            <person name="Wikel S."/>
            <person name="Strausberg R."/>
        </authorList>
    </citation>
    <scope>NUCLEOTIDE SEQUENCE [LARGE SCALE GENOMIC DNA]</scope>
    <source>
        <strain evidence="4">Wikel</strain>
        <strain evidence="2">Wikel colony</strain>
    </source>
</reference>
<dbReference type="PaxDb" id="6945-B7P9L9"/>
<sequence>MDKPERMSRFASTGEDGSETSESGMRRCSSGLLSPPVDGCSTDQESGGFYLLKKDSQRRQTILRVLEEDADTARPLLPFPRLGHFGQLPRMQITMFI</sequence>
<evidence type="ECO:0000313" key="2">
    <source>
        <dbReference type="EMBL" id="EEC03291.1"/>
    </source>
</evidence>